<dbReference type="InterPro" id="IPR042097">
    <property type="entry name" value="Aminopeptidase_N-like_N_sf"/>
</dbReference>
<dbReference type="GO" id="GO:0008270">
    <property type="term" value="F:zinc ion binding"/>
    <property type="evidence" value="ECO:0007669"/>
    <property type="project" value="InterPro"/>
</dbReference>
<dbReference type="InterPro" id="IPR050344">
    <property type="entry name" value="Peptidase_M1_aminopeptidases"/>
</dbReference>
<dbReference type="PANTHER" id="PTHR11533:SF174">
    <property type="entry name" value="PUROMYCIN-SENSITIVE AMINOPEPTIDASE-RELATED"/>
    <property type="match status" value="1"/>
</dbReference>
<dbReference type="InterPro" id="IPR014782">
    <property type="entry name" value="Peptidase_M1_dom"/>
</dbReference>
<dbReference type="KEGG" id="ise:JBKA6_0302"/>
<dbReference type="AlphaFoldDB" id="A0A1J1E8R5"/>
<dbReference type="Proteomes" id="UP000243197">
    <property type="component" value="Chromosome"/>
</dbReference>
<dbReference type="SUPFAM" id="SSF55486">
    <property type="entry name" value="Metalloproteases ('zincins'), catalytic domain"/>
    <property type="match status" value="1"/>
</dbReference>
<name>A0A1J1E8R5_9FLAO</name>
<evidence type="ECO:0000313" key="3">
    <source>
        <dbReference type="Proteomes" id="UP000243197"/>
    </source>
</evidence>
<proteinExistence type="predicted"/>
<evidence type="ECO:0000259" key="1">
    <source>
        <dbReference type="Pfam" id="PF01433"/>
    </source>
</evidence>
<dbReference type="GO" id="GO:0043171">
    <property type="term" value="P:peptide catabolic process"/>
    <property type="evidence" value="ECO:0007669"/>
    <property type="project" value="TreeGrafter"/>
</dbReference>
<sequence length="750" mass="86951">MSFGQEKGHYDNNKFKQLDQEFATPNAYRTASGAPGHKYYQQKADYKIDVVLNEDKNTISGQETITYHNNSPDVLDYLWLQLDQNMNSKDSQSKKINPSSVPDYFPAHSFSKSKEAQAFDGGFKIESVSHNGKDLAHTINHTMMRIDLPTPLRPGEKFEFNIKWWYNITNSSTIWGRSGYEPFKEGNLYFIAQFFPRMAVYNDVEGWQNLQFFGGSEFALVFGDYKVSITAPSDLIVASTGKLQNPNDVLSPNQIKRLEVAKKTYDKPVIIATESEAIAREKTREKGTKTWVFHAENVRDFAFSASRKFIWDAQAVKIGDNTIMAMSYYPKEGNPLWEQYSTRVVAHTLKVYSRMTFDYPYHKAISVSYTSGGGMEYPMICWNGGRPEKDGTYSKRIKYYLISVIIHEIGHNYFPMIVNSDERKFGWMDEGLNSFVESIAESEWSENYPKGRGTPMNITQYMKGVQDNISPIMTHSDNVIQYGPNCYSKPTAALTILRETIMGRELFDHAFKTYANRWKFKHPTPEDFFRTMEDASGVDLDWFWRGWFYTTDYCDIGIENVREMTIDTENPEIEKPIAEKAYKDLPDKTRDNNRGQGIIPYVERDKKAIDFYDKNDEYTISSFDKKEYKDFLNGLSKEDKELLNDNRYFYEVEFSKPGGLVMPVILEFTFEDGSKVDKTLHAKIWRFNDEGFTKVFAFDKKVKSITVDPKLETADVDTSNNHWPRKIEPSRFKLFKKRVSSKNLMQKDKN</sequence>
<dbReference type="GO" id="GO:0016020">
    <property type="term" value="C:membrane"/>
    <property type="evidence" value="ECO:0007669"/>
    <property type="project" value="TreeGrafter"/>
</dbReference>
<dbReference type="Gene3D" id="1.10.390.10">
    <property type="entry name" value="Neutral Protease Domain 2"/>
    <property type="match status" value="1"/>
</dbReference>
<reference evidence="2 3" key="1">
    <citation type="submission" date="2014-03" db="EMBL/GenBank/DDBJ databases">
        <title>complete genome sequence of Flavobacteriaceae bacterium JBKA-6.</title>
        <authorList>
            <person name="Takano T."/>
            <person name="Nakamura Y."/>
            <person name="Takuma S."/>
            <person name="Yasuike M."/>
            <person name="Matsuyama T."/>
            <person name="Sakai T."/>
            <person name="Fujiwara A."/>
            <person name="Kimoto K."/>
            <person name="Fukuda Y."/>
            <person name="Kondo H."/>
            <person name="Hirono I."/>
            <person name="Nakayasu C."/>
        </authorList>
    </citation>
    <scope>NUCLEOTIDE SEQUENCE [LARGE SCALE GENOMIC DNA]</scope>
    <source>
        <strain evidence="2 3">JBKA-6</strain>
    </source>
</reference>
<evidence type="ECO:0000313" key="2">
    <source>
        <dbReference type="EMBL" id="BAV94315.1"/>
    </source>
</evidence>
<feature type="domain" description="Peptidase M1 membrane alanine aminopeptidase" evidence="1">
    <location>
        <begin position="352"/>
        <end position="547"/>
    </location>
</feature>
<dbReference type="Gene3D" id="2.60.40.1730">
    <property type="entry name" value="tricorn interacting facor f3 domain"/>
    <property type="match status" value="1"/>
</dbReference>
<keyword evidence="2" id="KW-0378">Hydrolase</keyword>
<dbReference type="Pfam" id="PF01433">
    <property type="entry name" value="Peptidase_M1"/>
    <property type="match status" value="1"/>
</dbReference>
<keyword evidence="2" id="KW-0645">Protease</keyword>
<dbReference type="GO" id="GO:0005737">
    <property type="term" value="C:cytoplasm"/>
    <property type="evidence" value="ECO:0007669"/>
    <property type="project" value="TreeGrafter"/>
</dbReference>
<dbReference type="GO" id="GO:0005615">
    <property type="term" value="C:extracellular space"/>
    <property type="evidence" value="ECO:0007669"/>
    <property type="project" value="TreeGrafter"/>
</dbReference>
<dbReference type="EMBL" id="AP014564">
    <property type="protein sequence ID" value="BAV94315.1"/>
    <property type="molecule type" value="Genomic_DNA"/>
</dbReference>
<gene>
    <name evidence="2" type="ORF">JBKA6_0302</name>
</gene>
<accession>A0A1J1E8R5</accession>
<keyword evidence="3" id="KW-1185">Reference proteome</keyword>
<dbReference type="PANTHER" id="PTHR11533">
    <property type="entry name" value="PROTEASE M1 ZINC METALLOPROTEASE"/>
    <property type="match status" value="1"/>
</dbReference>
<dbReference type="GO" id="GO:0070006">
    <property type="term" value="F:metalloaminopeptidase activity"/>
    <property type="evidence" value="ECO:0007669"/>
    <property type="project" value="TreeGrafter"/>
</dbReference>
<organism evidence="2 3">
    <name type="scientific">Ichthyobacterium seriolicida</name>
    <dbReference type="NCBI Taxonomy" id="242600"/>
    <lineage>
        <taxon>Bacteria</taxon>
        <taxon>Pseudomonadati</taxon>
        <taxon>Bacteroidota</taxon>
        <taxon>Flavobacteriia</taxon>
        <taxon>Flavobacteriales</taxon>
        <taxon>Ichthyobacteriaceae</taxon>
        <taxon>Ichthyobacterium</taxon>
    </lineage>
</organism>
<protein>
    <submittedName>
        <fullName evidence="2">Zn-dependent aminopeptidase</fullName>
    </submittedName>
</protein>
<dbReference type="GO" id="GO:0042277">
    <property type="term" value="F:peptide binding"/>
    <property type="evidence" value="ECO:0007669"/>
    <property type="project" value="TreeGrafter"/>
</dbReference>
<dbReference type="RefSeq" id="WP_231952070.1">
    <property type="nucleotide sequence ID" value="NZ_AP014564.1"/>
</dbReference>
<dbReference type="InterPro" id="IPR027268">
    <property type="entry name" value="Peptidase_M4/M1_CTD_sf"/>
</dbReference>
<keyword evidence="2" id="KW-0031">Aminopeptidase</keyword>
<dbReference type="CDD" id="cd09604">
    <property type="entry name" value="M1_APN_like"/>
    <property type="match status" value="1"/>
</dbReference>